<dbReference type="AlphaFoldDB" id="A0AAV9UZJ6"/>
<gene>
    <name evidence="3" type="ORF">TWF696_005022</name>
</gene>
<dbReference type="EMBL" id="JAVHNQ010000003">
    <property type="protein sequence ID" value="KAK6353031.1"/>
    <property type="molecule type" value="Genomic_DNA"/>
</dbReference>
<evidence type="ECO:0000256" key="1">
    <source>
        <dbReference type="SAM" id="MobiDB-lite"/>
    </source>
</evidence>
<dbReference type="Proteomes" id="UP001375240">
    <property type="component" value="Unassembled WGS sequence"/>
</dbReference>
<protein>
    <submittedName>
        <fullName evidence="3">Uncharacterized protein</fullName>
    </submittedName>
</protein>
<sequence>MNCLLSSIALIPFLASALVVPPDLQPRHNVVKSEVCRIGSVVDHLNFIPQEKLASVKAWCANQTATVSAEPTVNITRTILPLGATTVAAGTVTKTFTRPWTTKTVTYTRTRGNRRPFLAARTAEPQPAVELLDAEVGAEVTAGLEKRTFGWPFNKDRNGNKNSQSNGNDDNDDNNDDNNRRRVPSYWRDAASSLIPVFCSCLDTPWQTHSWNGTWTKWHTMTETATADQTTVISDVEATTTVDADIEATVAVTVSV</sequence>
<feature type="signal peptide" evidence="2">
    <location>
        <begin position="1"/>
        <end position="17"/>
    </location>
</feature>
<name>A0AAV9UZJ6_9PEZI</name>
<comment type="caution">
    <text evidence="3">The sequence shown here is derived from an EMBL/GenBank/DDBJ whole genome shotgun (WGS) entry which is preliminary data.</text>
</comment>
<feature type="compositionally biased region" description="Basic and acidic residues" evidence="1">
    <location>
        <begin position="149"/>
        <end position="159"/>
    </location>
</feature>
<accession>A0AAV9UZJ6</accession>
<organism evidence="3 4">
    <name type="scientific">Orbilia brochopaga</name>
    <dbReference type="NCBI Taxonomy" id="3140254"/>
    <lineage>
        <taxon>Eukaryota</taxon>
        <taxon>Fungi</taxon>
        <taxon>Dikarya</taxon>
        <taxon>Ascomycota</taxon>
        <taxon>Pezizomycotina</taxon>
        <taxon>Orbiliomycetes</taxon>
        <taxon>Orbiliales</taxon>
        <taxon>Orbiliaceae</taxon>
        <taxon>Orbilia</taxon>
    </lineage>
</organism>
<evidence type="ECO:0000313" key="4">
    <source>
        <dbReference type="Proteomes" id="UP001375240"/>
    </source>
</evidence>
<evidence type="ECO:0000313" key="3">
    <source>
        <dbReference type="EMBL" id="KAK6353031.1"/>
    </source>
</evidence>
<keyword evidence="4" id="KW-1185">Reference proteome</keyword>
<keyword evidence="2" id="KW-0732">Signal</keyword>
<evidence type="ECO:0000256" key="2">
    <source>
        <dbReference type="SAM" id="SignalP"/>
    </source>
</evidence>
<proteinExistence type="predicted"/>
<feature type="chain" id="PRO_5043631388" evidence="2">
    <location>
        <begin position="18"/>
        <end position="256"/>
    </location>
</feature>
<reference evidence="3 4" key="1">
    <citation type="submission" date="2019-10" db="EMBL/GenBank/DDBJ databases">
        <authorList>
            <person name="Palmer J.M."/>
        </authorList>
    </citation>
    <scope>NUCLEOTIDE SEQUENCE [LARGE SCALE GENOMIC DNA]</scope>
    <source>
        <strain evidence="3 4">TWF696</strain>
    </source>
</reference>
<feature type="region of interest" description="Disordered" evidence="1">
    <location>
        <begin position="149"/>
        <end position="182"/>
    </location>
</feature>